<feature type="region of interest" description="Disordered" evidence="1">
    <location>
        <begin position="670"/>
        <end position="696"/>
    </location>
</feature>
<accession>H2AVG2</accession>
<proteinExistence type="predicted"/>
<gene>
    <name evidence="3" type="primary">KAFR0E02090</name>
    <name evidence="3" type="ORF">KAFR_0E02090</name>
</gene>
<dbReference type="GO" id="GO:0071944">
    <property type="term" value="C:cell periphery"/>
    <property type="evidence" value="ECO:0007669"/>
    <property type="project" value="EnsemblFungi"/>
</dbReference>
<evidence type="ECO:0008006" key="5">
    <source>
        <dbReference type="Google" id="ProtNLM"/>
    </source>
</evidence>
<dbReference type="HOGENOM" id="CLU_026020_0_0_1"/>
<feature type="compositionally biased region" description="Low complexity" evidence="1">
    <location>
        <begin position="32"/>
        <end position="47"/>
    </location>
</feature>
<keyword evidence="2" id="KW-0472">Membrane</keyword>
<dbReference type="Pfam" id="PF08693">
    <property type="entry name" value="SKG6"/>
    <property type="match status" value="1"/>
</dbReference>
<feature type="compositionally biased region" description="Polar residues" evidence="1">
    <location>
        <begin position="687"/>
        <end position="696"/>
    </location>
</feature>
<feature type="compositionally biased region" description="Polar residues" evidence="1">
    <location>
        <begin position="235"/>
        <end position="265"/>
    </location>
</feature>
<reference evidence="3 4" key="1">
    <citation type="journal article" date="2011" name="Proc. Natl. Acad. Sci. U.S.A.">
        <title>Evolutionary erosion of yeast sex chromosomes by mating-type switching accidents.</title>
        <authorList>
            <person name="Gordon J.L."/>
            <person name="Armisen D."/>
            <person name="Proux-Wera E."/>
            <person name="Oheigeartaigh S.S."/>
            <person name="Byrne K.P."/>
            <person name="Wolfe K.H."/>
        </authorList>
    </citation>
    <scope>NUCLEOTIDE SEQUENCE [LARGE SCALE GENOMIC DNA]</scope>
    <source>
        <strain evidence="4">ATCC 22294 / BCRC 22015 / CBS 2517 / CECT 1963 / NBRC 1671 / NRRL Y-8276</strain>
    </source>
</reference>
<evidence type="ECO:0000313" key="3">
    <source>
        <dbReference type="EMBL" id="CCF58362.1"/>
    </source>
</evidence>
<name>H2AVG2_KAZAF</name>
<dbReference type="EMBL" id="HE650825">
    <property type="protein sequence ID" value="CCF58362.1"/>
    <property type="molecule type" value="Genomic_DNA"/>
</dbReference>
<feature type="transmembrane region" description="Helical" evidence="2">
    <location>
        <begin position="62"/>
        <end position="85"/>
    </location>
</feature>
<evidence type="ECO:0000256" key="1">
    <source>
        <dbReference type="SAM" id="MobiDB-lite"/>
    </source>
</evidence>
<evidence type="ECO:0000256" key="2">
    <source>
        <dbReference type="SAM" id="Phobius"/>
    </source>
</evidence>
<keyword evidence="2" id="KW-1133">Transmembrane helix</keyword>
<feature type="region of interest" description="Disordered" evidence="1">
    <location>
        <begin position="28"/>
        <end position="55"/>
    </location>
</feature>
<dbReference type="RefSeq" id="XP_003957497.1">
    <property type="nucleotide sequence ID" value="XM_003957448.1"/>
</dbReference>
<dbReference type="FunCoup" id="H2AVG2">
    <property type="interactions" value="50"/>
</dbReference>
<sequence>MIDLDSYTYVSLGYSSVTTHMPLELHKRKVASSSTSSGKSSKCTGTKQECEKPTDSTMDVTVAVAVVVPVAVIIIVLSVILFMVYRRSKKEAQEDNDPDFDGDAEFISNGYAMKHNFEGSNDSQHDMKEEFNQAYYQTGRPEENPFNENYNDHTWSVNPFKLPETADAGSLRNFAREIENDKVGGYQLAHIQSRVASSSSLALDQIGRGSFAARNGSAVGMSIHNRSGLDMVGNVTPSRQSETDVASTSSPGEYNNYKESPLQNKGNRENVPLSIESIGIKNDENVVESNYDARTKQKSQNVMNKSVRVQDVKYDDGNDDYAVQLSETEEENIKRMKSIYQVYLDRSGTMKQNAQLEKDADEINFEVENPSTSFSPTPSNGVNDENAVLVNEPSQEVFQSYSEDVTGHTVEQVADTSYQDEGSQNESVESTNHLAPVDNTATRKSHRIASSIYSEAPNLALQEQRQQYQNIQQQLSPQAYNNMPQQYPYQLQGQMPPVPQIPPQHSHPQTLESINELPAPAHLLQSSSTHSLTSFKQPSKQQMQIQTARLNGTALNPVDHPEMFYTPNNNSYGPIPNDNMSYTSNNTIGNGQAPLPYQMRQSIVMTNPADIQMNNTYKPAGSLRNYNLPNSRNNSLTTTGNSYYKQLQKQADARVSGILEPSDVVQPPNAVGIIPHSGSNDDLRRQLGSSHDYNNV</sequence>
<dbReference type="GO" id="GO:0005935">
    <property type="term" value="C:cellular bud neck"/>
    <property type="evidence" value="ECO:0007669"/>
    <property type="project" value="EnsemblFungi"/>
</dbReference>
<feature type="region of interest" description="Disordered" evidence="1">
    <location>
        <begin position="232"/>
        <end position="269"/>
    </location>
</feature>
<dbReference type="eggNOG" id="ENOG502REX9">
    <property type="taxonomic scope" value="Eukaryota"/>
</dbReference>
<dbReference type="OrthoDB" id="4035953at2759"/>
<dbReference type="InParanoid" id="H2AVG2"/>
<organism evidence="3 4">
    <name type="scientific">Kazachstania africana (strain ATCC 22294 / BCRC 22015 / CBS 2517 / CECT 1963 / NBRC 1671 / NRRL Y-8276)</name>
    <name type="common">Yeast</name>
    <name type="synonym">Kluyveromyces africanus</name>
    <dbReference type="NCBI Taxonomy" id="1071382"/>
    <lineage>
        <taxon>Eukaryota</taxon>
        <taxon>Fungi</taxon>
        <taxon>Dikarya</taxon>
        <taxon>Ascomycota</taxon>
        <taxon>Saccharomycotina</taxon>
        <taxon>Saccharomycetes</taxon>
        <taxon>Saccharomycetales</taxon>
        <taxon>Saccharomycetaceae</taxon>
        <taxon>Kazachstania</taxon>
    </lineage>
</organism>
<protein>
    <recommendedName>
        <fullName evidence="5">Suppressor of lethality of kex2 gas1 double null mutant</fullName>
    </recommendedName>
</protein>
<dbReference type="GeneID" id="13883020"/>
<dbReference type="AlphaFoldDB" id="H2AVG2"/>
<dbReference type="GO" id="GO:0005934">
    <property type="term" value="C:cellular bud tip"/>
    <property type="evidence" value="ECO:0007669"/>
    <property type="project" value="EnsemblFungi"/>
</dbReference>
<dbReference type="KEGG" id="kaf:KAFR_0E02090"/>
<evidence type="ECO:0000313" key="4">
    <source>
        <dbReference type="Proteomes" id="UP000005220"/>
    </source>
</evidence>
<dbReference type="GO" id="GO:1902413">
    <property type="term" value="P:negative regulation of mitotic cytokinesis"/>
    <property type="evidence" value="ECO:0007669"/>
    <property type="project" value="EnsemblFungi"/>
</dbReference>
<dbReference type="GO" id="GO:0016020">
    <property type="term" value="C:membrane"/>
    <property type="evidence" value="ECO:0007669"/>
    <property type="project" value="EnsemblFungi"/>
</dbReference>
<keyword evidence="4" id="KW-1185">Reference proteome</keyword>
<dbReference type="InterPro" id="IPR014805">
    <property type="entry name" value="SKG6/TOS2-like"/>
</dbReference>
<dbReference type="Proteomes" id="UP000005220">
    <property type="component" value="Chromosome 5"/>
</dbReference>
<keyword evidence="2" id="KW-0812">Transmembrane</keyword>
<dbReference type="GO" id="GO:0000131">
    <property type="term" value="C:incipient cellular bud site"/>
    <property type="evidence" value="ECO:0007669"/>
    <property type="project" value="EnsemblFungi"/>
</dbReference>